<evidence type="ECO:0000256" key="2">
    <source>
        <dbReference type="ARBA" id="ARBA00022679"/>
    </source>
</evidence>
<dbReference type="GO" id="GO:0003950">
    <property type="term" value="F:NAD+ poly-ADP-ribosyltransferase activity"/>
    <property type="evidence" value="ECO:0007669"/>
    <property type="project" value="InterPro"/>
</dbReference>
<dbReference type="Gene3D" id="1.10.10.970">
    <property type="entry name" value="RNA 2'-phosphotransferase, Tpt1/KptA family, N-terminal domain"/>
    <property type="match status" value="1"/>
</dbReference>
<dbReference type="AlphaFoldDB" id="A0A1Y4QCM0"/>
<dbReference type="PANTHER" id="PTHR12684:SF2">
    <property type="entry name" value="TRNA 2'-PHOSPHOTRANSFERASE 1"/>
    <property type="match status" value="1"/>
</dbReference>
<dbReference type="Gene3D" id="3.20.170.30">
    <property type="match status" value="1"/>
</dbReference>
<evidence type="ECO:0000256" key="4">
    <source>
        <dbReference type="ARBA" id="ARBA00025212"/>
    </source>
</evidence>
<dbReference type="InterPro" id="IPR002745">
    <property type="entry name" value="Ptrans_KptA/Tpt1"/>
</dbReference>
<dbReference type="HAMAP" id="MF_00299">
    <property type="entry name" value="KptA"/>
    <property type="match status" value="1"/>
</dbReference>
<evidence type="ECO:0000256" key="3">
    <source>
        <dbReference type="ARBA" id="ARBA00023027"/>
    </source>
</evidence>
<dbReference type="PANTHER" id="PTHR12684">
    <property type="entry name" value="PUTATIVE PHOSPHOTRANSFERASE"/>
    <property type="match status" value="1"/>
</dbReference>
<comment type="caution">
    <text evidence="6">The sequence shown here is derived from an EMBL/GenBank/DDBJ whole genome shotgun (WGS) entry which is preliminary data.</text>
</comment>
<evidence type="ECO:0000313" key="6">
    <source>
        <dbReference type="EMBL" id="OUQ03006.1"/>
    </source>
</evidence>
<protein>
    <recommendedName>
        <fullName evidence="5">Probable RNA 2'-phosphotransferase</fullName>
        <ecNumber evidence="5">2.7.1.-</ecNumber>
    </recommendedName>
</protein>
<dbReference type="GO" id="GO:0006388">
    <property type="term" value="P:tRNA splicing, via endonucleolytic cleavage and ligation"/>
    <property type="evidence" value="ECO:0007669"/>
    <property type="project" value="UniProtKB-UniRule"/>
</dbReference>
<sequence length="181" mass="21471">MNKYVELSKEISYALRHAPWKYKLEMDQEGWVLVDQLLDALHQDKRWKDITIDDLYVLIEKSKKKRFEIKDNKIRAYYGHTIPMKIIKQEQVPPDVLYHGTAKKFLASIKEKGLLPQKRQYVHLSLDITMAYNVAIRHDKDVCILQIDTKQAMLDGIKFYYGNEDVWLADKIPSKYIKINE</sequence>
<accession>A0A1Y4QCM0</accession>
<dbReference type="InterPro" id="IPR042080">
    <property type="entry name" value="RNA_2'-PTrans_N"/>
</dbReference>
<evidence type="ECO:0000256" key="1">
    <source>
        <dbReference type="ARBA" id="ARBA00009836"/>
    </source>
</evidence>
<gene>
    <name evidence="5" type="primary">kptA</name>
    <name evidence="6" type="ORF">B5E91_13115</name>
</gene>
<dbReference type="SUPFAM" id="SSF56399">
    <property type="entry name" value="ADP-ribosylation"/>
    <property type="match status" value="1"/>
</dbReference>
<dbReference type="EMBL" id="NFLB01000024">
    <property type="protein sequence ID" value="OUQ03006.1"/>
    <property type="molecule type" value="Genomic_DNA"/>
</dbReference>
<dbReference type="InterPro" id="IPR022928">
    <property type="entry name" value="RNA_2'-PTrans_KptA"/>
</dbReference>
<keyword evidence="2 5" id="KW-0808">Transferase</keyword>
<dbReference type="Proteomes" id="UP000196258">
    <property type="component" value="Unassembled WGS sequence"/>
</dbReference>
<organism evidence="6 7">
    <name type="scientific">Thomasclavelia spiroformis</name>
    <dbReference type="NCBI Taxonomy" id="29348"/>
    <lineage>
        <taxon>Bacteria</taxon>
        <taxon>Bacillati</taxon>
        <taxon>Bacillota</taxon>
        <taxon>Erysipelotrichia</taxon>
        <taxon>Erysipelotrichales</taxon>
        <taxon>Coprobacillaceae</taxon>
        <taxon>Thomasclavelia</taxon>
    </lineage>
</organism>
<proteinExistence type="inferred from homology"/>
<comment type="similarity">
    <text evidence="1 5">Belongs to the KptA/TPT1 family.</text>
</comment>
<comment type="function">
    <text evidence="4 5">Removes the 2'-phosphate from RNA via an intermediate in which the phosphate is ADP-ribosylated by NAD followed by a presumed transesterification to release the RNA and generate ADP-ribose 1''-2''-cyclic phosphate (APPR&gt;P). May function as an ADP-ribosylase.</text>
</comment>
<dbReference type="GO" id="GO:0000215">
    <property type="term" value="F:tRNA 2'-phosphotransferase activity"/>
    <property type="evidence" value="ECO:0007669"/>
    <property type="project" value="TreeGrafter"/>
</dbReference>
<dbReference type="InterPro" id="IPR042081">
    <property type="entry name" value="RNA_2'-PTrans_C"/>
</dbReference>
<name>A0A1Y4QCM0_9FIRM</name>
<reference evidence="7" key="1">
    <citation type="submission" date="2017-04" db="EMBL/GenBank/DDBJ databases">
        <title>Function of individual gut microbiota members based on whole genome sequencing of pure cultures obtained from chicken caecum.</title>
        <authorList>
            <person name="Medvecky M."/>
            <person name="Cejkova D."/>
            <person name="Polansky O."/>
            <person name="Karasova D."/>
            <person name="Kubasova T."/>
            <person name="Cizek A."/>
            <person name="Rychlik I."/>
        </authorList>
    </citation>
    <scope>NUCLEOTIDE SEQUENCE [LARGE SCALE GENOMIC DNA]</scope>
    <source>
        <strain evidence="7">An149</strain>
    </source>
</reference>
<evidence type="ECO:0000256" key="5">
    <source>
        <dbReference type="HAMAP-Rule" id="MF_00299"/>
    </source>
</evidence>
<dbReference type="Pfam" id="PF01885">
    <property type="entry name" value="PTS_2-RNA"/>
    <property type="match status" value="1"/>
</dbReference>
<dbReference type="RefSeq" id="WP_087258541.1">
    <property type="nucleotide sequence ID" value="NZ_CALURN010000036.1"/>
</dbReference>
<keyword evidence="3 5" id="KW-0520">NAD</keyword>
<evidence type="ECO:0000313" key="7">
    <source>
        <dbReference type="Proteomes" id="UP000196258"/>
    </source>
</evidence>
<dbReference type="EC" id="2.7.1.-" evidence="5"/>